<reference evidence="4" key="1">
    <citation type="journal article" date="2019" name="Int. J. Syst. Evol. Microbiol.">
        <title>The Global Catalogue of Microorganisms (GCM) 10K type strain sequencing project: providing services to taxonomists for standard genome sequencing and annotation.</title>
        <authorList>
            <consortium name="The Broad Institute Genomics Platform"/>
            <consortium name="The Broad Institute Genome Sequencing Center for Infectious Disease"/>
            <person name="Wu L."/>
            <person name="Ma J."/>
        </authorList>
    </citation>
    <scope>NUCLEOTIDE SEQUENCE [LARGE SCALE GENOMIC DNA]</scope>
    <source>
        <strain evidence="4">NBRC 112502</strain>
    </source>
</reference>
<evidence type="ECO:0000256" key="1">
    <source>
        <dbReference type="ARBA" id="ARBA00009580"/>
    </source>
</evidence>
<dbReference type="Gene3D" id="3.90.190.10">
    <property type="entry name" value="Protein tyrosine phosphatase superfamily"/>
    <property type="match status" value="1"/>
</dbReference>
<comment type="caution">
    <text evidence="3">The sequence shown here is derived from an EMBL/GenBank/DDBJ whole genome shotgun (WGS) entry which is preliminary data.</text>
</comment>
<accession>A0ABQ6A7M8</accession>
<dbReference type="SUPFAM" id="SSF52799">
    <property type="entry name" value="(Phosphotyrosine protein) phosphatases II"/>
    <property type="match status" value="1"/>
</dbReference>
<organism evidence="3 4">
    <name type="scientific">Acidocella aquatica</name>
    <dbReference type="NCBI Taxonomy" id="1922313"/>
    <lineage>
        <taxon>Bacteria</taxon>
        <taxon>Pseudomonadati</taxon>
        <taxon>Pseudomonadota</taxon>
        <taxon>Alphaproteobacteria</taxon>
        <taxon>Acetobacterales</taxon>
        <taxon>Acidocellaceae</taxon>
        <taxon>Acidocella</taxon>
    </lineage>
</organism>
<dbReference type="EMBL" id="BSOS01000090">
    <property type="protein sequence ID" value="GLR68455.1"/>
    <property type="molecule type" value="Genomic_DNA"/>
</dbReference>
<protein>
    <submittedName>
        <fullName evidence="3">Protein-tyrosine-phosphatase</fullName>
    </submittedName>
</protein>
<dbReference type="Pfam" id="PF13350">
    <property type="entry name" value="Y_phosphatase3"/>
    <property type="match status" value="1"/>
</dbReference>
<dbReference type="PROSITE" id="PS50056">
    <property type="entry name" value="TYR_PHOSPHATASE_2"/>
    <property type="match status" value="1"/>
</dbReference>
<gene>
    <name evidence="3" type="ORF">GCM10010909_31360</name>
</gene>
<dbReference type="Proteomes" id="UP001156641">
    <property type="component" value="Unassembled WGS sequence"/>
</dbReference>
<evidence type="ECO:0000313" key="3">
    <source>
        <dbReference type="EMBL" id="GLR68455.1"/>
    </source>
</evidence>
<dbReference type="InterPro" id="IPR029021">
    <property type="entry name" value="Prot-tyrosine_phosphatase-like"/>
</dbReference>
<feature type="domain" description="Tyrosine specific protein phosphatases" evidence="2">
    <location>
        <begin position="134"/>
        <end position="169"/>
    </location>
</feature>
<sequence>MSNSLTSALNDPRILHLAGGHNFRDIGGYITAGGKRVAMGRVYRSANLARLTDEDHDLIANLNIRLIFDLRDNRERKRRPSRHAPDAGYEVWARDHTGSTADLISALSAPGATAETSRQKMVDIYKHLAYEQAESYTELFRRIARGDVPLLFHCAAGKDRTGVAAALLLDVLGVPREAVIEDYLLTEHFFEHNLAIVLTDFDTNALKDVEQSIWAPMMHAERAYIESMFSTIEARHGSVENFLCEAIGLTKAELESVRAALLE</sequence>
<dbReference type="PROSITE" id="PS00383">
    <property type="entry name" value="TYR_PHOSPHATASE_1"/>
    <property type="match status" value="1"/>
</dbReference>
<dbReference type="PANTHER" id="PTHR31126:SF1">
    <property type="entry name" value="TYROSINE SPECIFIC PROTEIN PHOSPHATASES DOMAIN-CONTAINING PROTEIN"/>
    <property type="match status" value="1"/>
</dbReference>
<comment type="similarity">
    <text evidence="1">Belongs to the protein-tyrosine phosphatase family.</text>
</comment>
<dbReference type="RefSeq" id="WP_284259301.1">
    <property type="nucleotide sequence ID" value="NZ_BSOS01000090.1"/>
</dbReference>
<dbReference type="InterPro" id="IPR016130">
    <property type="entry name" value="Tyr_Pase_AS"/>
</dbReference>
<dbReference type="InterPro" id="IPR000387">
    <property type="entry name" value="Tyr_Pase_dom"/>
</dbReference>
<proteinExistence type="inferred from homology"/>
<dbReference type="InterPro" id="IPR026893">
    <property type="entry name" value="Tyr/Ser_Pase_IphP-type"/>
</dbReference>
<evidence type="ECO:0000313" key="4">
    <source>
        <dbReference type="Proteomes" id="UP001156641"/>
    </source>
</evidence>
<evidence type="ECO:0000259" key="2">
    <source>
        <dbReference type="PROSITE" id="PS50056"/>
    </source>
</evidence>
<dbReference type="PANTHER" id="PTHR31126">
    <property type="entry name" value="TYROSINE-PROTEIN PHOSPHATASE"/>
    <property type="match status" value="1"/>
</dbReference>
<keyword evidence="4" id="KW-1185">Reference proteome</keyword>
<name>A0ABQ6A7M8_9PROT</name>